<protein>
    <submittedName>
        <fullName evidence="1">Uncharacterized protein</fullName>
    </submittedName>
</protein>
<reference evidence="1" key="1">
    <citation type="journal article" date="2020" name="Stud. Mycol.">
        <title>101 Dothideomycetes genomes: a test case for predicting lifestyles and emergence of pathogens.</title>
        <authorList>
            <person name="Haridas S."/>
            <person name="Albert R."/>
            <person name="Binder M."/>
            <person name="Bloem J."/>
            <person name="Labutti K."/>
            <person name="Salamov A."/>
            <person name="Andreopoulos B."/>
            <person name="Baker S."/>
            <person name="Barry K."/>
            <person name="Bills G."/>
            <person name="Bluhm B."/>
            <person name="Cannon C."/>
            <person name="Castanera R."/>
            <person name="Culley D."/>
            <person name="Daum C."/>
            <person name="Ezra D."/>
            <person name="Gonzalez J."/>
            <person name="Henrissat B."/>
            <person name="Kuo A."/>
            <person name="Liang C."/>
            <person name="Lipzen A."/>
            <person name="Lutzoni F."/>
            <person name="Magnuson J."/>
            <person name="Mondo S."/>
            <person name="Nolan M."/>
            <person name="Ohm R."/>
            <person name="Pangilinan J."/>
            <person name="Park H.-J."/>
            <person name="Ramirez L."/>
            <person name="Alfaro M."/>
            <person name="Sun H."/>
            <person name="Tritt A."/>
            <person name="Yoshinaga Y."/>
            <person name="Zwiers L.-H."/>
            <person name="Turgeon B."/>
            <person name="Goodwin S."/>
            <person name="Spatafora J."/>
            <person name="Crous P."/>
            <person name="Grigoriev I."/>
        </authorList>
    </citation>
    <scope>NUCLEOTIDE SEQUENCE</scope>
    <source>
        <strain evidence="1">ATCC 200398</strain>
    </source>
</reference>
<dbReference type="Proteomes" id="UP000799755">
    <property type="component" value="Unassembled WGS sequence"/>
</dbReference>
<evidence type="ECO:0000313" key="2">
    <source>
        <dbReference type="Proteomes" id="UP000799755"/>
    </source>
</evidence>
<evidence type="ECO:0000313" key="1">
    <source>
        <dbReference type="EMBL" id="KAF2475652.1"/>
    </source>
</evidence>
<keyword evidence="2" id="KW-1185">Reference proteome</keyword>
<proteinExistence type="predicted"/>
<organism evidence="1 2">
    <name type="scientific">Lindgomyces ingoldianus</name>
    <dbReference type="NCBI Taxonomy" id="673940"/>
    <lineage>
        <taxon>Eukaryota</taxon>
        <taxon>Fungi</taxon>
        <taxon>Dikarya</taxon>
        <taxon>Ascomycota</taxon>
        <taxon>Pezizomycotina</taxon>
        <taxon>Dothideomycetes</taxon>
        <taxon>Pleosporomycetidae</taxon>
        <taxon>Pleosporales</taxon>
        <taxon>Lindgomycetaceae</taxon>
        <taxon>Lindgomyces</taxon>
    </lineage>
</organism>
<dbReference type="EMBL" id="MU003495">
    <property type="protein sequence ID" value="KAF2475652.1"/>
    <property type="molecule type" value="Genomic_DNA"/>
</dbReference>
<name>A0ACB6R991_9PLEO</name>
<sequence>MSRNGEFQHNRRSSTYSIPRKPLRTVSATSSCLDSISTSSHPTQDRQIYSIISPYYEDFSSAKEDRPSNALIDNDQELADKLIPDFDSPPALPLLNETREGVYETVNLREGIDPANDIQPDLPHPHHIKGIESDEKCPETSTDTIEKAMSEDGSKDELRLVPVSEKELPDWRPNSLSWTPYVAFLILLILITYSCLYWRSKVHGIITPVHSKYDWIFRFGPAFLAVLIQEIVLRMATDLKSVLPFIAAASRPVDHIRRRPLARFTERKWYDGFHIDHLFQATTFLVRYCTFILVPLQSSLLSMGSRHYSTHSRSFQVVDADKLVSSLNHTRIPGLALDSIWHGEPVAPFKWLSFMNENPYHHEVTVQPDYVGVMPFVLDNSNSFSDPDQFTTWKVQTSAIYGYMNCTQIDEIQLSVAHIWIGTSGLKTDRMSVRLVDKEGCTFEQTWANVSSASGPSVENPITWDGNFALWQTLDGHQGNHTKSSPCPRYKHFIATGPLTVPYTIDPKNESKIAHTREGSHWAAMSCQPRYNIIRDGIIYEVDADDQTFGGHASIKFGDGEMRPDDERLDYPMKRNFLDSSLVYNLSSPVFRRTFWNAPMPNAFGSFQTNFSELYGDTDREGCKDVTTEWNKWDNDNACQMYLNVATLWPLLVAGMVSLSALYVPLEDQVTKSGLVHTYRFGWYLTGWELTYTTILHFVLLWLITKERVLHLPSWFRHILCTSRWGQSKYKTGLYGTPSSIAGLAFVFQDRSLQPLFERLDTMKPSLAVKKSRKRFDESELLLRKWRVASDEDPKNSDVSYAMIRPRNGRLELRNENRLAASGLALFLADKGTRMKHVLRKIKFWESSDRSARRLRYGRVPPILHPLLLMFIFLGTMAIIGVVYKFIVRSHSSGFQMWFQPTYALSQRSRDEVLRYVQKALFKGLPTLVLVSIGFWWESVERFYRATQPYASLANGANGRMSVCLDYIHSFHITASIKALRNGHFLLAYVTFTSFAVKLGVVLTSGIFSMNEIGHNPGRDLPLSRNWRDGTFVNIADDNLRTNLKHYALSRAVFGNPHTPGWKFEPWVFPSVRLDGPQFQLNLTGLASFLECSTADTSFLKVGPSNYTASLKEGDCLGNTWNNICLPAAGFSGQDRPQNLAEACMSWRYIDEANCSKLSPGSGGRWWIMSINGTLDPHSQDLTFLSDTRYISLVCRPVIYKGNTAMSVVRNGNGEVWINEFVSSIKEVAANSTWMADTDPSLDLITYSSRLLNDTFAGELYPATDEAWFDYFSIITVMGSIGGTDMLFNNATAMANAVSDTYSRVFSALISQNIASNETGEGSTVLLQAIPTSATKPPLIPVSPFADMATVALVPLYFATGILGFYCSAIIFIWPRRKRRMPLDISYPANAMTLVYDSSLLDIIRNCRETSGFKALHKLQFSIGRYQGMSGEMRIGIDLKERVTEIGMRERFCGLC</sequence>
<gene>
    <name evidence="1" type="ORF">BDR25DRAFT_339701</name>
</gene>
<accession>A0ACB6R991</accession>
<comment type="caution">
    <text evidence="1">The sequence shown here is derived from an EMBL/GenBank/DDBJ whole genome shotgun (WGS) entry which is preliminary data.</text>
</comment>